<evidence type="ECO:0000256" key="2">
    <source>
        <dbReference type="ARBA" id="ARBA00022679"/>
    </source>
</evidence>
<feature type="domain" description="O-methyltransferase C-terminal" evidence="4">
    <location>
        <begin position="135"/>
        <end position="311"/>
    </location>
</feature>
<dbReference type="PANTHER" id="PTHR43712">
    <property type="entry name" value="PUTATIVE (AFU_ORTHOLOGUE AFUA_4G14580)-RELATED"/>
    <property type="match status" value="1"/>
</dbReference>
<keyword evidence="3" id="KW-0949">S-adenosyl-L-methionine</keyword>
<evidence type="ECO:0000256" key="1">
    <source>
        <dbReference type="ARBA" id="ARBA00022603"/>
    </source>
</evidence>
<gene>
    <name evidence="5" type="ORF">METZ01_LOCUS38360</name>
</gene>
<dbReference type="InterPro" id="IPR001077">
    <property type="entry name" value="COMT_C"/>
</dbReference>
<dbReference type="Pfam" id="PF00891">
    <property type="entry name" value="Methyltransf_2"/>
    <property type="match status" value="1"/>
</dbReference>
<dbReference type="InterPro" id="IPR016461">
    <property type="entry name" value="COMT-like"/>
</dbReference>
<dbReference type="Gene3D" id="3.40.50.150">
    <property type="entry name" value="Vaccinia Virus protein VP39"/>
    <property type="match status" value="1"/>
</dbReference>
<dbReference type="GO" id="GO:0008171">
    <property type="term" value="F:O-methyltransferase activity"/>
    <property type="evidence" value="ECO:0007669"/>
    <property type="project" value="InterPro"/>
</dbReference>
<dbReference type="InterPro" id="IPR029063">
    <property type="entry name" value="SAM-dependent_MTases_sf"/>
</dbReference>
<reference evidence="5" key="1">
    <citation type="submission" date="2018-05" db="EMBL/GenBank/DDBJ databases">
        <authorList>
            <person name="Lanie J.A."/>
            <person name="Ng W.-L."/>
            <person name="Kazmierczak K.M."/>
            <person name="Andrzejewski T.M."/>
            <person name="Davidsen T.M."/>
            <person name="Wayne K.J."/>
            <person name="Tettelin H."/>
            <person name="Glass J.I."/>
            <person name="Rusch D."/>
            <person name="Podicherti R."/>
            <person name="Tsui H.-C.T."/>
            <person name="Winkler M.E."/>
        </authorList>
    </citation>
    <scope>NUCLEOTIDE SEQUENCE</scope>
</reference>
<dbReference type="CDD" id="cd02440">
    <property type="entry name" value="AdoMet_MTases"/>
    <property type="match status" value="1"/>
</dbReference>
<keyword evidence="2" id="KW-0808">Transferase</keyword>
<dbReference type="SUPFAM" id="SSF46785">
    <property type="entry name" value="Winged helix' DNA-binding domain"/>
    <property type="match status" value="1"/>
</dbReference>
<name>A0A381R1C6_9ZZZZ</name>
<protein>
    <recommendedName>
        <fullName evidence="4">O-methyltransferase C-terminal domain-containing protein</fullName>
    </recommendedName>
</protein>
<dbReference type="EMBL" id="UINC01001638">
    <property type="protein sequence ID" value="SUZ85506.1"/>
    <property type="molecule type" value="Genomic_DNA"/>
</dbReference>
<dbReference type="AlphaFoldDB" id="A0A381R1C6"/>
<dbReference type="Gene3D" id="1.10.10.10">
    <property type="entry name" value="Winged helix-like DNA-binding domain superfamily/Winged helix DNA-binding domain"/>
    <property type="match status" value="1"/>
</dbReference>
<dbReference type="InterPro" id="IPR036388">
    <property type="entry name" value="WH-like_DNA-bd_sf"/>
</dbReference>
<dbReference type="SUPFAM" id="SSF53335">
    <property type="entry name" value="S-adenosyl-L-methionine-dependent methyltransferases"/>
    <property type="match status" value="1"/>
</dbReference>
<sequence length="331" mass="36242">MDKRVDTTRLQKMARAYTASAVLYAALDVSLFTHVSGGLNSETSLVEATGLRPVDVDRLVSCALSLELLDWEGDHLVNSPDVETYLVEGKARYAGAWMMFTRPDVEGWFEMTQKMREPESSKLGMYQELTVDSARKYHRATSSIGFGAARRFVKTVDLSSRRHLLDLGGGSGAYSITAVENFKELRATVLDLPPVVVATQEYIADAGVEDRVKTVGADFTTGEFPSPVDVIVMASNLPIYDGEVISDVVARAFRALEPGGEMHLIGEMLNDDRKGPIDAAMWGMNELICGSEGRAHTRSECENYFTTAGFSDVEVIDFVPGILARCVGHKP</sequence>
<evidence type="ECO:0000313" key="5">
    <source>
        <dbReference type="EMBL" id="SUZ85506.1"/>
    </source>
</evidence>
<accession>A0A381R1C6</accession>
<keyword evidence="1" id="KW-0489">Methyltransferase</keyword>
<evidence type="ECO:0000256" key="3">
    <source>
        <dbReference type="ARBA" id="ARBA00022691"/>
    </source>
</evidence>
<evidence type="ECO:0000259" key="4">
    <source>
        <dbReference type="Pfam" id="PF00891"/>
    </source>
</evidence>
<organism evidence="5">
    <name type="scientific">marine metagenome</name>
    <dbReference type="NCBI Taxonomy" id="408172"/>
    <lineage>
        <taxon>unclassified sequences</taxon>
        <taxon>metagenomes</taxon>
        <taxon>ecological metagenomes</taxon>
    </lineage>
</organism>
<dbReference type="InterPro" id="IPR036390">
    <property type="entry name" value="WH_DNA-bd_sf"/>
</dbReference>
<dbReference type="GO" id="GO:0032259">
    <property type="term" value="P:methylation"/>
    <property type="evidence" value="ECO:0007669"/>
    <property type="project" value="UniProtKB-KW"/>
</dbReference>
<proteinExistence type="predicted"/>
<dbReference type="PROSITE" id="PS51683">
    <property type="entry name" value="SAM_OMT_II"/>
    <property type="match status" value="1"/>
</dbReference>
<dbReference type="PANTHER" id="PTHR43712:SF2">
    <property type="entry name" value="O-METHYLTRANSFERASE CICE"/>
    <property type="match status" value="1"/>
</dbReference>